<keyword evidence="3" id="KW-0031">Aminopeptidase</keyword>
<comment type="caution">
    <text evidence="3">The sequence shown here is derived from an EMBL/GenBank/DDBJ whole genome shotgun (WGS) entry which is preliminary data.</text>
</comment>
<dbReference type="EMBL" id="CAKJTG010000001">
    <property type="protein sequence ID" value="CAG9606532.1"/>
    <property type="molecule type" value="Genomic_DNA"/>
</dbReference>
<dbReference type="Pfam" id="PF00326">
    <property type="entry name" value="Peptidase_S9"/>
    <property type="match status" value="1"/>
</dbReference>
<evidence type="ECO:0000259" key="2">
    <source>
        <dbReference type="Pfam" id="PF00326"/>
    </source>
</evidence>
<evidence type="ECO:0000256" key="1">
    <source>
        <dbReference type="ARBA" id="ARBA00022801"/>
    </source>
</evidence>
<dbReference type="GO" id="GO:0006508">
    <property type="term" value="P:proteolysis"/>
    <property type="evidence" value="ECO:0007669"/>
    <property type="project" value="InterPro"/>
</dbReference>
<dbReference type="Gene3D" id="2.120.10.30">
    <property type="entry name" value="TolB, C-terminal domain"/>
    <property type="match status" value="1"/>
</dbReference>
<dbReference type="InterPro" id="IPR011042">
    <property type="entry name" value="6-blade_b-propeller_TolB-like"/>
</dbReference>
<reference evidence="3" key="1">
    <citation type="submission" date="2021-10" db="EMBL/GenBank/DDBJ databases">
        <authorList>
            <person name="Criscuolo A."/>
        </authorList>
    </citation>
    <scope>NUCLEOTIDE SEQUENCE</scope>
    <source>
        <strain evidence="3">CIP111885</strain>
    </source>
</reference>
<dbReference type="Gene3D" id="3.40.50.1820">
    <property type="entry name" value="alpha/beta hydrolase"/>
    <property type="match status" value="1"/>
</dbReference>
<dbReference type="SUPFAM" id="SSF69304">
    <property type="entry name" value="Tricorn protease N-terminal domain"/>
    <property type="match status" value="1"/>
</dbReference>
<dbReference type="RefSeq" id="WP_230494813.1">
    <property type="nucleotide sequence ID" value="NZ_CAKJTG010000001.1"/>
</dbReference>
<dbReference type="PANTHER" id="PTHR42776:SF27">
    <property type="entry name" value="DIPEPTIDYL PEPTIDASE FAMILY MEMBER 6"/>
    <property type="match status" value="1"/>
</dbReference>
<gene>
    <name evidence="3" type="primary">dapb3_1</name>
    <name evidence="3" type="ORF">NEOCIP111885_00220</name>
</gene>
<proteinExistence type="predicted"/>
<keyword evidence="3" id="KW-0645">Protease</keyword>
<name>A0A9C7G6P1_9BACI</name>
<dbReference type="PANTHER" id="PTHR42776">
    <property type="entry name" value="SERINE PEPTIDASE S9 FAMILY MEMBER"/>
    <property type="match status" value="1"/>
</dbReference>
<dbReference type="AlphaFoldDB" id="A0A9C7G6P1"/>
<accession>A0A9C7G6P1</accession>
<evidence type="ECO:0000313" key="4">
    <source>
        <dbReference type="Proteomes" id="UP000789845"/>
    </source>
</evidence>
<dbReference type="SUPFAM" id="SSF53474">
    <property type="entry name" value="alpha/beta-Hydrolases"/>
    <property type="match status" value="1"/>
</dbReference>
<dbReference type="GO" id="GO:0004177">
    <property type="term" value="F:aminopeptidase activity"/>
    <property type="evidence" value="ECO:0007669"/>
    <property type="project" value="UniProtKB-KW"/>
</dbReference>
<organism evidence="3 4">
    <name type="scientific">Pseudoneobacillus rhizosphaerae</name>
    <dbReference type="NCBI Taxonomy" id="2880968"/>
    <lineage>
        <taxon>Bacteria</taxon>
        <taxon>Bacillati</taxon>
        <taxon>Bacillota</taxon>
        <taxon>Bacilli</taxon>
        <taxon>Bacillales</taxon>
        <taxon>Bacillaceae</taxon>
        <taxon>Pseudoneobacillus</taxon>
    </lineage>
</organism>
<keyword evidence="4" id="KW-1185">Reference proteome</keyword>
<dbReference type="Proteomes" id="UP000789845">
    <property type="component" value="Unassembled WGS sequence"/>
</dbReference>
<dbReference type="InterPro" id="IPR029058">
    <property type="entry name" value="AB_hydrolase_fold"/>
</dbReference>
<feature type="domain" description="Peptidase S9 prolyl oligopeptidase catalytic" evidence="2">
    <location>
        <begin position="391"/>
        <end position="591"/>
    </location>
</feature>
<keyword evidence="1 3" id="KW-0378">Hydrolase</keyword>
<dbReference type="GO" id="GO:0004252">
    <property type="term" value="F:serine-type endopeptidase activity"/>
    <property type="evidence" value="ECO:0007669"/>
    <property type="project" value="TreeGrafter"/>
</dbReference>
<protein>
    <submittedName>
        <fullName evidence="3">Dipeptidyl aminopeptidase BIII</fullName>
        <ecNumber evidence="3">3.4.14.-</ecNumber>
    </submittedName>
</protein>
<dbReference type="EC" id="3.4.14.-" evidence="3"/>
<evidence type="ECO:0000313" key="3">
    <source>
        <dbReference type="EMBL" id="CAG9606532.1"/>
    </source>
</evidence>
<sequence>MLTSKLNTLKQFLSPYSISAFTVSEDESHAIVGSNQSGVFNLWKLDLQNGNRLSQLTFHNQKIGAVAISDSSIYFTSDKDGNENLHIYSVDQNGDNWTDIRTEANCLYHFGGFSADGSKLFYTSSKDNPLYLSIFSYDLNYGTEELVHQGSGAETYLLNVSPNSKDIAYFVRYNHSHMNIFIKKNGQDIELIPGAIQPYRVSDLSFINEDRVIFTTNYQEEFTYLASYEISSGTFRKILELDRQDIEKIHYLPSSDDVYLQTKAGPIDRLYVFNLGSGELEAVELPTDTVQQYEITNQGSIYLIGSSATKPPSLYQKRSGENWNTILENNVPMIAEDEMIKPERIHYLSYDGLKIEAMFYPAKAANSNGYTIVYPHGGPQYNEQIDYFGYFQYLLHSGFNIFAPNFRGTPNYGRTFLQLIEGDWGGGPRMDVLFGIDQLVKQRKADADKFILFGASYGGYLSLLLFGRHPERFRACIDICGPANLFTFIESCPDHWKARMDSWIGNPVRDRERLVEHSPITYVEQISNPLLVIQGANDPRVKKSESDQMVAALRNKGIPVEYIVFEDEGHGFSKKENEQLAYEAISQFLAEIVWE</sequence>
<dbReference type="InterPro" id="IPR001375">
    <property type="entry name" value="Peptidase_S9_cat"/>
</dbReference>